<keyword evidence="3" id="KW-1185">Reference proteome</keyword>
<evidence type="ECO:0000313" key="3">
    <source>
        <dbReference type="Proteomes" id="UP001163846"/>
    </source>
</evidence>
<comment type="caution">
    <text evidence="2">The sequence shown here is derived from an EMBL/GenBank/DDBJ whole genome shotgun (WGS) entry which is preliminary data.</text>
</comment>
<dbReference type="Proteomes" id="UP001163846">
    <property type="component" value="Unassembled WGS sequence"/>
</dbReference>
<proteinExistence type="predicted"/>
<dbReference type="AlphaFoldDB" id="A0AA38PAS7"/>
<feature type="chain" id="PRO_5041201378" evidence="1">
    <location>
        <begin position="21"/>
        <end position="112"/>
    </location>
</feature>
<evidence type="ECO:0000313" key="2">
    <source>
        <dbReference type="EMBL" id="KAJ3839497.1"/>
    </source>
</evidence>
<feature type="signal peptide" evidence="1">
    <location>
        <begin position="1"/>
        <end position="20"/>
    </location>
</feature>
<gene>
    <name evidence="2" type="ORF">F5878DRAFT_641126</name>
</gene>
<sequence length="112" mass="12704">MLFRPFSILVVLCPLSLVFAAPTGGKPQDQCNIHSWTTMKSGLVAVNHQTYHSSRTLTFLILSTKRYSDSSIFQSMMNSTFDISKVFQRRNWRTRVGVKNLMGIGIKESEES</sequence>
<evidence type="ECO:0000256" key="1">
    <source>
        <dbReference type="SAM" id="SignalP"/>
    </source>
</evidence>
<reference evidence="2" key="1">
    <citation type="submission" date="2022-08" db="EMBL/GenBank/DDBJ databases">
        <authorList>
            <consortium name="DOE Joint Genome Institute"/>
            <person name="Min B."/>
            <person name="Riley R."/>
            <person name="Sierra-Patev S."/>
            <person name="Naranjo-Ortiz M."/>
            <person name="Looney B."/>
            <person name="Konkel Z."/>
            <person name="Slot J.C."/>
            <person name="Sakamoto Y."/>
            <person name="Steenwyk J.L."/>
            <person name="Rokas A."/>
            <person name="Carro J."/>
            <person name="Camarero S."/>
            <person name="Ferreira P."/>
            <person name="Molpeceres G."/>
            <person name="Ruiz-Duenas F.J."/>
            <person name="Serrano A."/>
            <person name="Henrissat B."/>
            <person name="Drula E."/>
            <person name="Hughes K.W."/>
            <person name="Mata J.L."/>
            <person name="Ishikawa N.K."/>
            <person name="Vargas-Isla R."/>
            <person name="Ushijima S."/>
            <person name="Smith C.A."/>
            <person name="Ahrendt S."/>
            <person name="Andreopoulos W."/>
            <person name="He G."/>
            <person name="Labutti K."/>
            <person name="Lipzen A."/>
            <person name="Ng V."/>
            <person name="Sandor L."/>
            <person name="Barry K."/>
            <person name="Martinez A.T."/>
            <person name="Xiao Y."/>
            <person name="Gibbons J.G."/>
            <person name="Terashima K."/>
            <person name="Hibbett D.S."/>
            <person name="Grigoriev I.V."/>
        </authorList>
    </citation>
    <scope>NUCLEOTIDE SEQUENCE</scope>
    <source>
        <strain evidence="2">TFB9207</strain>
    </source>
</reference>
<dbReference type="EMBL" id="MU806124">
    <property type="protein sequence ID" value="KAJ3839497.1"/>
    <property type="molecule type" value="Genomic_DNA"/>
</dbReference>
<organism evidence="2 3">
    <name type="scientific">Lentinula raphanica</name>
    <dbReference type="NCBI Taxonomy" id="153919"/>
    <lineage>
        <taxon>Eukaryota</taxon>
        <taxon>Fungi</taxon>
        <taxon>Dikarya</taxon>
        <taxon>Basidiomycota</taxon>
        <taxon>Agaricomycotina</taxon>
        <taxon>Agaricomycetes</taxon>
        <taxon>Agaricomycetidae</taxon>
        <taxon>Agaricales</taxon>
        <taxon>Marasmiineae</taxon>
        <taxon>Omphalotaceae</taxon>
        <taxon>Lentinula</taxon>
    </lineage>
</organism>
<accession>A0AA38PAS7</accession>
<protein>
    <submittedName>
        <fullName evidence="2">Uncharacterized protein</fullName>
    </submittedName>
</protein>
<name>A0AA38PAS7_9AGAR</name>
<keyword evidence="1" id="KW-0732">Signal</keyword>